<proteinExistence type="predicted"/>
<dbReference type="EMBL" id="JACAGJ010000001">
    <property type="protein sequence ID" value="MDM1070897.1"/>
    <property type="molecule type" value="Genomic_DNA"/>
</dbReference>
<reference evidence="1" key="1">
    <citation type="submission" date="2020-06" db="EMBL/GenBank/DDBJ databases">
        <authorList>
            <person name="Dong N."/>
        </authorList>
    </citation>
    <scope>NUCLEOTIDE SEQUENCE</scope>
    <source>
        <strain evidence="1">R655-4</strain>
    </source>
</reference>
<protein>
    <submittedName>
        <fullName evidence="1">Nucleotidyltransferase</fullName>
    </submittedName>
</protein>
<gene>
    <name evidence="1" type="ORF">HX001_00155</name>
</gene>
<reference evidence="1" key="2">
    <citation type="journal article" date="2022" name="Sci. Total Environ.">
        <title>Prevalence, transmission, and molecular epidemiology of tet(X)-positive bacteria among humans, animals, and environmental niches in China: An epidemiological, and genomic-based study.</title>
        <authorList>
            <person name="Dong N."/>
            <person name="Zeng Y."/>
            <person name="Cai C."/>
            <person name="Sun C."/>
            <person name="Lu J."/>
            <person name="Liu C."/>
            <person name="Zhou H."/>
            <person name="Sun Q."/>
            <person name="Shu L."/>
            <person name="Wang H."/>
            <person name="Wang Y."/>
            <person name="Wang S."/>
            <person name="Wu C."/>
            <person name="Chan E.W."/>
            <person name="Chen G."/>
            <person name="Shen Z."/>
            <person name="Chen S."/>
            <person name="Zhang R."/>
        </authorList>
    </citation>
    <scope>NUCLEOTIDE SEQUENCE</scope>
    <source>
        <strain evidence="1">R655-4</strain>
    </source>
</reference>
<sequence>MSRSRTIPEIQESINKTKAGLEELNGLSSTSKASIYRLWVYIMAFCIYTLESLFDTHSNEVTKVLASQKAHTPAWYRKQALDFQFGFTFDENLGLFDENATPEQIEASKIIKYCAVNESDDESTLVVKIAGETDGILNPITSEQITSFTSYMKRVRDAGVKVNVINYPADYLKLDLKIEYDPLVLDANGMNQRTGAFPVNNALNEFLKELPFNGELILAKLVDKLQLIEGVRIPTINAAWSKWIDPDQSDVYFEYSEIQIKRIPESGYFKLDLDTTIDYVAQS</sequence>
<organism evidence="1 2">
    <name type="scientific">Empedobacter brevis</name>
    <dbReference type="NCBI Taxonomy" id="247"/>
    <lineage>
        <taxon>Bacteria</taxon>
        <taxon>Pseudomonadati</taxon>
        <taxon>Bacteroidota</taxon>
        <taxon>Flavobacteriia</taxon>
        <taxon>Flavobacteriales</taxon>
        <taxon>Weeksellaceae</taxon>
        <taxon>Empedobacter</taxon>
    </lineage>
</organism>
<dbReference type="RefSeq" id="WP_286491301.1">
    <property type="nucleotide sequence ID" value="NZ_JACAGJ010000001.1"/>
</dbReference>
<dbReference type="AlphaFoldDB" id="A0AAJ1V650"/>
<dbReference type="Proteomes" id="UP001170959">
    <property type="component" value="Unassembled WGS sequence"/>
</dbReference>
<comment type="caution">
    <text evidence="1">The sequence shown here is derived from an EMBL/GenBank/DDBJ whole genome shotgun (WGS) entry which is preliminary data.</text>
</comment>
<evidence type="ECO:0000313" key="2">
    <source>
        <dbReference type="Proteomes" id="UP001170959"/>
    </source>
</evidence>
<evidence type="ECO:0000313" key="1">
    <source>
        <dbReference type="EMBL" id="MDM1070897.1"/>
    </source>
</evidence>
<accession>A0AAJ1V650</accession>
<name>A0AAJ1V650_9FLAO</name>